<name>A0ABM7U2A8_9BURK</name>
<organism evidence="1 2">
    <name type="scientific">Paraburkholderia terrae</name>
    <dbReference type="NCBI Taxonomy" id="311230"/>
    <lineage>
        <taxon>Bacteria</taxon>
        <taxon>Pseudomonadati</taxon>
        <taxon>Pseudomonadota</taxon>
        <taxon>Betaproteobacteria</taxon>
        <taxon>Burkholderiales</taxon>
        <taxon>Burkholderiaceae</taxon>
        <taxon>Paraburkholderia</taxon>
    </lineage>
</organism>
<protein>
    <submittedName>
        <fullName evidence="1">Uncharacterized protein</fullName>
    </submittedName>
</protein>
<dbReference type="Proteomes" id="UP001319874">
    <property type="component" value="Plasmid pPT365"/>
</dbReference>
<geneLocation type="plasmid" evidence="1 2">
    <name>pPT365</name>
</geneLocation>
<proteinExistence type="predicted"/>
<evidence type="ECO:0000313" key="2">
    <source>
        <dbReference type="Proteomes" id="UP001319874"/>
    </source>
</evidence>
<sequence>MCGCGWFGTVESSVTNRVCGGNAKWFAKSEQSDLLFVPLSGRTERVNPVDTVLISAFSRI</sequence>
<keyword evidence="1" id="KW-0614">Plasmid</keyword>
<gene>
    <name evidence="1" type="ORF">PTKU64_90870</name>
</gene>
<accession>A0ABM7U2A8</accession>
<dbReference type="EMBL" id="AP024959">
    <property type="protein sequence ID" value="BCZ85412.1"/>
    <property type="molecule type" value="Genomic_DNA"/>
</dbReference>
<keyword evidence="2" id="KW-1185">Reference proteome</keyword>
<evidence type="ECO:0000313" key="1">
    <source>
        <dbReference type="EMBL" id="BCZ85412.1"/>
    </source>
</evidence>
<reference evidence="1 2" key="1">
    <citation type="journal article" date="2022" name="Front. Microbiol.">
        <title>Identification and characterization of a novel class of self-sufficient cytochrome P450 hydroxylase involved in cyclohexanecarboxylate degradation in Paraburkholderia terrae strain KU-64.</title>
        <authorList>
            <person name="Yamamoto T."/>
            <person name="Hasegawa Y."/>
            <person name="Iwaki H."/>
        </authorList>
    </citation>
    <scope>NUCLEOTIDE SEQUENCE [LARGE SCALE GENOMIC DNA]</scope>
    <source>
        <strain evidence="1 2">KU-64</strain>
    </source>
</reference>